<dbReference type="SUPFAM" id="SSF56112">
    <property type="entry name" value="Protein kinase-like (PK-like)"/>
    <property type="match status" value="1"/>
</dbReference>
<organism evidence="2 3">
    <name type="scientific">Kibdelosporangium banguiense</name>
    <dbReference type="NCBI Taxonomy" id="1365924"/>
    <lineage>
        <taxon>Bacteria</taxon>
        <taxon>Bacillati</taxon>
        <taxon>Actinomycetota</taxon>
        <taxon>Actinomycetes</taxon>
        <taxon>Pseudonocardiales</taxon>
        <taxon>Pseudonocardiaceae</taxon>
        <taxon>Kibdelosporangium</taxon>
    </lineage>
</organism>
<sequence>MTEIELLHVACRQAGLDASRAELIRSGENAIYRLPGGVVARVTRTGQLATAAKEVAVARWLEEHGVDAVQPLQDVEQPIAVDDRAVTFWHELPPHTQGSTLDVAVMLRQLHRLPPPAFALPRLDPFVRIAERIEGADTLAEDDREWLREHLESLRKQYAVLPPGLPTSVVHGDAWIGNIAVTAHRRVLLDFERCSLGPPEWDLIQSAMKVRSFGSAPAAEYVEFVAAYGHDVTNWSGFPTLRDIRELRMTTMAAQMAVANPAKYHEQASHRLACLRGERGPRPWASWTPVP</sequence>
<dbReference type="PANTHER" id="PTHR21310:SF40">
    <property type="entry name" value="AMINOGLYCOSIDE PHOSPHOTRANSFERASE DOMAIN-CONTAINING PROTEIN-RELATED"/>
    <property type="match status" value="1"/>
</dbReference>
<protein>
    <submittedName>
        <fullName evidence="2">Aminoglycoside phosphotransferase (APT) family kinase protein</fullName>
    </submittedName>
</protein>
<keyword evidence="2" id="KW-0418">Kinase</keyword>
<dbReference type="Proteomes" id="UP001519332">
    <property type="component" value="Unassembled WGS sequence"/>
</dbReference>
<keyword evidence="2" id="KW-0808">Transferase</keyword>
<reference evidence="2 3" key="1">
    <citation type="submission" date="2021-03" db="EMBL/GenBank/DDBJ databases">
        <title>Sequencing the genomes of 1000 actinobacteria strains.</title>
        <authorList>
            <person name="Klenk H.-P."/>
        </authorList>
    </citation>
    <scope>NUCLEOTIDE SEQUENCE [LARGE SCALE GENOMIC DNA]</scope>
    <source>
        <strain evidence="2 3">DSM 46670</strain>
    </source>
</reference>
<accession>A0ABS4TMZ3</accession>
<dbReference type="Pfam" id="PF01636">
    <property type="entry name" value="APH"/>
    <property type="match status" value="1"/>
</dbReference>
<evidence type="ECO:0000259" key="1">
    <source>
        <dbReference type="Pfam" id="PF01636"/>
    </source>
</evidence>
<evidence type="ECO:0000313" key="2">
    <source>
        <dbReference type="EMBL" id="MBP2325359.1"/>
    </source>
</evidence>
<gene>
    <name evidence="2" type="ORF">JOF56_005744</name>
</gene>
<dbReference type="InterPro" id="IPR051678">
    <property type="entry name" value="AGP_Transferase"/>
</dbReference>
<dbReference type="InterPro" id="IPR002575">
    <property type="entry name" value="Aminoglycoside_PTrfase"/>
</dbReference>
<keyword evidence="3" id="KW-1185">Reference proteome</keyword>
<feature type="domain" description="Aminoglycoside phosphotransferase" evidence="1">
    <location>
        <begin position="36"/>
        <end position="233"/>
    </location>
</feature>
<dbReference type="InterPro" id="IPR011009">
    <property type="entry name" value="Kinase-like_dom_sf"/>
</dbReference>
<dbReference type="GO" id="GO:0016301">
    <property type="term" value="F:kinase activity"/>
    <property type="evidence" value="ECO:0007669"/>
    <property type="project" value="UniProtKB-KW"/>
</dbReference>
<dbReference type="EMBL" id="JAGINW010000001">
    <property type="protein sequence ID" value="MBP2325359.1"/>
    <property type="molecule type" value="Genomic_DNA"/>
</dbReference>
<name>A0ABS4TMZ3_9PSEU</name>
<comment type="caution">
    <text evidence="2">The sequence shown here is derived from an EMBL/GenBank/DDBJ whole genome shotgun (WGS) entry which is preliminary data.</text>
</comment>
<dbReference type="RefSeq" id="WP_209642569.1">
    <property type="nucleotide sequence ID" value="NZ_JAGINW010000001.1"/>
</dbReference>
<dbReference type="PANTHER" id="PTHR21310">
    <property type="entry name" value="AMINOGLYCOSIDE PHOSPHOTRANSFERASE-RELATED-RELATED"/>
    <property type="match status" value="1"/>
</dbReference>
<dbReference type="Gene3D" id="3.90.1200.10">
    <property type="match status" value="1"/>
</dbReference>
<proteinExistence type="predicted"/>
<evidence type="ECO:0000313" key="3">
    <source>
        <dbReference type="Proteomes" id="UP001519332"/>
    </source>
</evidence>